<organism evidence="2 3">
    <name type="scientific">Cochliobolus sativus</name>
    <name type="common">Common root rot and spot blotch fungus</name>
    <name type="synonym">Bipolaris sorokiniana</name>
    <dbReference type="NCBI Taxonomy" id="45130"/>
    <lineage>
        <taxon>Eukaryota</taxon>
        <taxon>Fungi</taxon>
        <taxon>Dikarya</taxon>
        <taxon>Ascomycota</taxon>
        <taxon>Pezizomycotina</taxon>
        <taxon>Dothideomycetes</taxon>
        <taxon>Pleosporomycetidae</taxon>
        <taxon>Pleosporales</taxon>
        <taxon>Pleosporineae</taxon>
        <taxon>Pleosporaceae</taxon>
        <taxon>Bipolaris</taxon>
    </lineage>
</organism>
<proteinExistence type="predicted"/>
<gene>
    <name evidence="2" type="ORF">GGP41_003571</name>
</gene>
<protein>
    <submittedName>
        <fullName evidence="2">Uncharacterized protein</fullName>
    </submittedName>
</protein>
<dbReference type="AlphaFoldDB" id="A0A8H6DSH9"/>
<comment type="caution">
    <text evidence="2">The sequence shown here is derived from an EMBL/GenBank/DDBJ whole genome shotgun (WGS) entry which is preliminary data.</text>
</comment>
<reference evidence="2" key="1">
    <citation type="submission" date="2019-11" db="EMBL/GenBank/DDBJ databases">
        <title>Bipolaris sorokiniana Genome sequencing.</title>
        <authorList>
            <person name="Wang H."/>
        </authorList>
    </citation>
    <scope>NUCLEOTIDE SEQUENCE</scope>
</reference>
<dbReference type="EMBL" id="WNKQ01000016">
    <property type="protein sequence ID" value="KAF5846213.1"/>
    <property type="molecule type" value="Genomic_DNA"/>
</dbReference>
<accession>A0A8H6DSH9</accession>
<evidence type="ECO:0000256" key="1">
    <source>
        <dbReference type="SAM" id="MobiDB-lite"/>
    </source>
</evidence>
<feature type="compositionally biased region" description="Basic and acidic residues" evidence="1">
    <location>
        <begin position="205"/>
        <end position="214"/>
    </location>
</feature>
<feature type="region of interest" description="Disordered" evidence="1">
    <location>
        <begin position="205"/>
        <end position="230"/>
    </location>
</feature>
<feature type="region of interest" description="Disordered" evidence="1">
    <location>
        <begin position="248"/>
        <end position="318"/>
    </location>
</feature>
<name>A0A8H6DSH9_COCSA</name>
<dbReference type="Proteomes" id="UP000624244">
    <property type="component" value="Unassembled WGS sequence"/>
</dbReference>
<evidence type="ECO:0000313" key="2">
    <source>
        <dbReference type="EMBL" id="KAF5846213.1"/>
    </source>
</evidence>
<evidence type="ECO:0000313" key="3">
    <source>
        <dbReference type="Proteomes" id="UP000624244"/>
    </source>
</evidence>
<sequence>MSTGYDVSLSQHSEISVATPRKPALGKKRSVCARTKSSPAEHEDRIALSPACCGIAVAMSRMKQVVVHFIRSPASPVATKSQSVTVSCRYARNVALQTLYADTHQSIKGALTPSLPGIPSGYISFIEQRLLETEIVVLELLSAIYESRVPIEPQRLPERDRRLLSEYGQKQAKTHKIEEWRNLPLTTEEQRRTWWLKKSERIAKAAETSGDHPTQRSPAATSPWAANSSRNIHDESTQVLLGAEQATILPGQPPGMQVSWRPVADGTGLSEPDTNLEHLDQNTTGFSPLEDISGEGYPDVPEAPTPPCQSTLQSHSAADARWRKYF</sequence>
<feature type="compositionally biased region" description="Polar residues" evidence="1">
    <location>
        <begin position="215"/>
        <end position="230"/>
    </location>
</feature>